<proteinExistence type="predicted"/>
<sequence>MALHALDDVDDALDVTRTFLGSLDRTAWVKLALVALFIGGPGANVNSFQYTFGGDGGTGGPATGVPPGDVFGPNAWLLVAGVVGFFVLLGLAFALVGSVMEFVFVESLRNESVTVRRYWGRRWKQGVRLFGFRLLVGFFVFGTVALFAAPFLLAAAGFEPFTGGVSLAVLLVVLLPLFVVLAVVAGLVNGFTTVFVVPIMILDDCGVLAGWRRLWATMTRHWVQYLAYAVASFFLSIVGGILVAIVTVVFVVVLLVPFGLLFALGIGLVEFVAEPVGIAVFVLAGLLFGLAVLAVAALVQVPVQAYLRYYAMLVLGDVDETLDLVPTQRAAVRGSPDVVEE</sequence>
<protein>
    <recommendedName>
        <fullName evidence="4">Membrane domain of glycerophosphoryl diester phosphodiesterase</fullName>
    </recommendedName>
</protein>
<feature type="transmembrane region" description="Helical" evidence="1">
    <location>
        <begin position="248"/>
        <end position="269"/>
    </location>
</feature>
<organism evidence="2 3">
    <name type="scientific">Halogeometricum rufum</name>
    <dbReference type="NCBI Taxonomy" id="553469"/>
    <lineage>
        <taxon>Archaea</taxon>
        <taxon>Methanobacteriati</taxon>
        <taxon>Methanobacteriota</taxon>
        <taxon>Stenosarchaea group</taxon>
        <taxon>Halobacteria</taxon>
        <taxon>Halobacteriales</taxon>
        <taxon>Haloferacaceae</taxon>
        <taxon>Halogeometricum</taxon>
    </lineage>
</organism>
<keyword evidence="3" id="KW-1185">Reference proteome</keyword>
<dbReference type="Pfam" id="PF24400">
    <property type="entry name" value="DUF7544"/>
    <property type="match status" value="1"/>
</dbReference>
<feature type="transmembrane region" description="Helical" evidence="1">
    <location>
        <begin position="276"/>
        <end position="299"/>
    </location>
</feature>
<feature type="transmembrane region" description="Helical" evidence="1">
    <location>
        <begin position="75"/>
        <end position="108"/>
    </location>
</feature>
<name>A0A1I6HSE7_9EURY</name>
<keyword evidence="1" id="KW-1133">Transmembrane helix</keyword>
<feature type="transmembrane region" description="Helical" evidence="1">
    <location>
        <begin position="168"/>
        <end position="201"/>
    </location>
</feature>
<feature type="transmembrane region" description="Helical" evidence="1">
    <location>
        <begin position="129"/>
        <end position="156"/>
    </location>
</feature>
<gene>
    <name evidence="2" type="ORF">SAMN04487947_2426</name>
</gene>
<evidence type="ECO:0000256" key="1">
    <source>
        <dbReference type="SAM" id="Phobius"/>
    </source>
</evidence>
<accession>A0A1I6HSE7</accession>
<keyword evidence="1" id="KW-0472">Membrane</keyword>
<evidence type="ECO:0008006" key="4">
    <source>
        <dbReference type="Google" id="ProtNLM"/>
    </source>
</evidence>
<keyword evidence="1" id="KW-0812">Transmembrane</keyword>
<evidence type="ECO:0000313" key="3">
    <source>
        <dbReference type="Proteomes" id="UP000198531"/>
    </source>
</evidence>
<dbReference type="RefSeq" id="WP_089807946.1">
    <property type="nucleotide sequence ID" value="NZ_FOYT01000002.1"/>
</dbReference>
<dbReference type="OrthoDB" id="137652at2157"/>
<dbReference type="Proteomes" id="UP000198531">
    <property type="component" value="Unassembled WGS sequence"/>
</dbReference>
<dbReference type="EMBL" id="FOYT01000002">
    <property type="protein sequence ID" value="SFR57401.1"/>
    <property type="molecule type" value="Genomic_DNA"/>
</dbReference>
<reference evidence="3" key="1">
    <citation type="submission" date="2016-10" db="EMBL/GenBank/DDBJ databases">
        <authorList>
            <person name="Varghese N."/>
            <person name="Submissions S."/>
        </authorList>
    </citation>
    <scope>NUCLEOTIDE SEQUENCE [LARGE SCALE GENOMIC DNA]</scope>
    <source>
        <strain evidence="3">CGMCC 1.7736</strain>
    </source>
</reference>
<feature type="transmembrane region" description="Helical" evidence="1">
    <location>
        <begin position="222"/>
        <end position="242"/>
    </location>
</feature>
<dbReference type="AlphaFoldDB" id="A0A1I6HSE7"/>
<dbReference type="InterPro" id="IPR055966">
    <property type="entry name" value="DUF7544"/>
</dbReference>
<evidence type="ECO:0000313" key="2">
    <source>
        <dbReference type="EMBL" id="SFR57401.1"/>
    </source>
</evidence>
<dbReference type="STRING" id="553469.SAMN04487947_2426"/>